<organism evidence="3 4">
    <name type="scientific">Ruthenibacterium lactatiformans</name>
    <dbReference type="NCBI Taxonomy" id="1550024"/>
    <lineage>
        <taxon>Bacteria</taxon>
        <taxon>Bacillati</taxon>
        <taxon>Bacillota</taxon>
        <taxon>Clostridia</taxon>
        <taxon>Eubacteriales</taxon>
        <taxon>Oscillospiraceae</taxon>
        <taxon>Ruthenibacterium</taxon>
    </lineage>
</organism>
<dbReference type="PROSITE" id="PS51257">
    <property type="entry name" value="PROKAR_LIPOPROTEIN"/>
    <property type="match status" value="1"/>
</dbReference>
<feature type="signal peptide" evidence="2">
    <location>
        <begin position="1"/>
        <end position="19"/>
    </location>
</feature>
<dbReference type="Proteomes" id="UP000032483">
    <property type="component" value="Unassembled WGS sequence"/>
</dbReference>
<feature type="compositionally biased region" description="Low complexity" evidence="1">
    <location>
        <begin position="28"/>
        <end position="70"/>
    </location>
</feature>
<reference evidence="3" key="1">
    <citation type="submission" date="2015-02" db="EMBL/GenBank/DDBJ databases">
        <title>A novel member of the family Ruminococcaceae isolated from human feces.</title>
        <authorList>
            <person name="Shkoporov A.N."/>
            <person name="Chaplin A.V."/>
            <person name="Motuzova O.V."/>
            <person name="Kafarskaia L.I."/>
            <person name="Khokhlova E.V."/>
            <person name="Efimov B.A."/>
        </authorList>
    </citation>
    <scope>NUCLEOTIDE SEQUENCE [LARGE SCALE GENOMIC DNA]</scope>
    <source>
        <strain evidence="3">585-1</strain>
    </source>
</reference>
<dbReference type="AlphaFoldDB" id="A0A0D8J3M0"/>
<proteinExistence type="predicted"/>
<dbReference type="EMBL" id="JXXK01000002">
    <property type="protein sequence ID" value="KJF41136.1"/>
    <property type="molecule type" value="Genomic_DNA"/>
</dbReference>
<dbReference type="GeneID" id="42855548"/>
<gene>
    <name evidence="3" type="ORF">TQ39_02720</name>
</gene>
<evidence type="ECO:0000313" key="4">
    <source>
        <dbReference type="Proteomes" id="UP000032483"/>
    </source>
</evidence>
<evidence type="ECO:0000256" key="1">
    <source>
        <dbReference type="SAM" id="MobiDB-lite"/>
    </source>
</evidence>
<evidence type="ECO:0000313" key="3">
    <source>
        <dbReference type="EMBL" id="KJF41136.1"/>
    </source>
</evidence>
<comment type="caution">
    <text evidence="3">The sequence shown here is derived from an EMBL/GenBank/DDBJ whole genome shotgun (WGS) entry which is preliminary data.</text>
</comment>
<accession>A0A0D8J3M0</accession>
<sequence length="242" mass="25520">MKKITAFAFCLTLAFFLAACGKAPVSSTGGASLPPSSSGSAASSGALSTAGGASSAPASSSSSPSSESPSVDTSGWTRRFISLPVMHPDGGAGEKALVILSAPTDWEYDNYTTFTRDGIKVAEVLNLWPATSGASPFTDAMTEPYADNSFYPEGYGLLSTEDTELNGNALRILHMKTWPDDADKPWYPQYMFYELDGYVVELHFLTDEENGRSADIFRAVLGTMELHFSEKEAGGSSSSGGA</sequence>
<dbReference type="RefSeq" id="WP_050004468.1">
    <property type="nucleotide sequence ID" value="NZ_DAWBJP010000022.1"/>
</dbReference>
<protein>
    <recommendedName>
        <fullName evidence="5">Lipoprotein</fullName>
    </recommendedName>
</protein>
<feature type="region of interest" description="Disordered" evidence="1">
    <location>
        <begin position="28"/>
        <end position="73"/>
    </location>
</feature>
<name>A0A0D8J3M0_9FIRM</name>
<evidence type="ECO:0008006" key="5">
    <source>
        <dbReference type="Google" id="ProtNLM"/>
    </source>
</evidence>
<evidence type="ECO:0000256" key="2">
    <source>
        <dbReference type="SAM" id="SignalP"/>
    </source>
</evidence>
<keyword evidence="2" id="KW-0732">Signal</keyword>
<feature type="chain" id="PRO_5038353501" description="Lipoprotein" evidence="2">
    <location>
        <begin position="20"/>
        <end position="242"/>
    </location>
</feature>
<keyword evidence="4" id="KW-1185">Reference proteome</keyword>